<feature type="domain" description="HTH cro/C1-type" evidence="1">
    <location>
        <begin position="9"/>
        <end position="57"/>
    </location>
</feature>
<evidence type="ECO:0000313" key="3">
    <source>
        <dbReference type="Proteomes" id="UP000010111"/>
    </source>
</evidence>
<dbReference type="STRING" id="1064535.MELS_1075"/>
<dbReference type="eggNOG" id="COG2944">
    <property type="taxonomic scope" value="Bacteria"/>
</dbReference>
<dbReference type="CDD" id="cd00093">
    <property type="entry name" value="HTH_XRE"/>
    <property type="match status" value="1"/>
</dbReference>
<keyword evidence="3" id="KW-1185">Reference proteome</keyword>
<dbReference type="HOGENOM" id="CLU_120937_0_0_9"/>
<dbReference type="SUPFAM" id="SSF47413">
    <property type="entry name" value="lambda repressor-like DNA-binding domains"/>
    <property type="match status" value="1"/>
</dbReference>
<reference evidence="2 3" key="1">
    <citation type="journal article" date="2011" name="J. Bacteriol.">
        <title>Genome Sequence of the Ruminal Bacterium Megasphaera elsdenii.</title>
        <authorList>
            <person name="Marx H."/>
            <person name="Graf A.B."/>
            <person name="Tatto N."/>
            <person name="Thallinger G.G."/>
            <person name="Mattanovich D."/>
            <person name="Sauer M."/>
        </authorList>
    </citation>
    <scope>NUCLEOTIDE SEQUENCE [LARGE SCALE GENOMIC DNA]</scope>
    <source>
        <strain evidence="2 3">DSM 20460</strain>
    </source>
</reference>
<organism evidence="2 3">
    <name type="scientific">Megasphaera elsdenii DSM 20460</name>
    <dbReference type="NCBI Taxonomy" id="1064535"/>
    <lineage>
        <taxon>Bacteria</taxon>
        <taxon>Bacillati</taxon>
        <taxon>Bacillota</taxon>
        <taxon>Negativicutes</taxon>
        <taxon>Veillonellales</taxon>
        <taxon>Veillonellaceae</taxon>
        <taxon>Megasphaera</taxon>
    </lineage>
</organism>
<dbReference type="KEGG" id="med:MELS_1075"/>
<dbReference type="GeneID" id="97492037"/>
<dbReference type="Gene3D" id="1.10.260.40">
    <property type="entry name" value="lambda repressor-like DNA-binding domains"/>
    <property type="match status" value="1"/>
</dbReference>
<dbReference type="Pfam" id="PF01381">
    <property type="entry name" value="HTH_3"/>
    <property type="match status" value="1"/>
</dbReference>
<dbReference type="InterPro" id="IPR001387">
    <property type="entry name" value="Cro/C1-type_HTH"/>
</dbReference>
<dbReference type="AlphaFoldDB" id="G0VPB9"/>
<dbReference type="PROSITE" id="PS50943">
    <property type="entry name" value="HTH_CROC1"/>
    <property type="match status" value="1"/>
</dbReference>
<dbReference type="Proteomes" id="UP000010111">
    <property type="component" value="Chromosome"/>
</dbReference>
<protein>
    <submittedName>
        <fullName evidence="2">Helix-turn-helix domain protein</fullName>
    </submittedName>
</protein>
<dbReference type="SMART" id="SM00530">
    <property type="entry name" value="HTH_XRE"/>
    <property type="match status" value="1"/>
</dbReference>
<dbReference type="GO" id="GO:0003677">
    <property type="term" value="F:DNA binding"/>
    <property type="evidence" value="ECO:0007669"/>
    <property type="project" value="InterPro"/>
</dbReference>
<gene>
    <name evidence="2" type="ORF">MELS_1075</name>
</gene>
<accession>G0VPB9</accession>
<evidence type="ECO:0000313" key="2">
    <source>
        <dbReference type="EMBL" id="CCC73297.1"/>
    </source>
</evidence>
<dbReference type="RefSeq" id="WP_014016031.1">
    <property type="nucleotide sequence ID" value="NC_015873.1"/>
</dbReference>
<dbReference type="EMBL" id="HE576794">
    <property type="protein sequence ID" value="CCC73297.1"/>
    <property type="molecule type" value="Genomic_DNA"/>
</dbReference>
<evidence type="ECO:0000259" key="1">
    <source>
        <dbReference type="PROSITE" id="PS50943"/>
    </source>
</evidence>
<proteinExistence type="predicted"/>
<dbReference type="InterPro" id="IPR010982">
    <property type="entry name" value="Lambda_DNA-bd_dom_sf"/>
</dbReference>
<name>G0VPB9_MEGEL</name>
<sequence>MSKRFGIEIKKARKDAGMTQEQAAEALNVSVRTYAKYESGEILPGDDMVAGMMQVFENPCLGYAYLSKESAVGRLILPKIGKLPGVAAGAMQYHVALADANSDCIRLERICCDDKITMAEERDLSPIVEKIFDLAGKGLTLYLTCPKRTQKKNRSAATERLLCGK</sequence>